<comment type="caution">
    <text evidence="1">The sequence shown here is derived from an EMBL/GenBank/DDBJ whole genome shotgun (WGS) entry which is preliminary data.</text>
</comment>
<evidence type="ECO:0000313" key="1">
    <source>
        <dbReference type="EMBL" id="KWV83072.1"/>
    </source>
</evidence>
<name>A0A109L8P1_PSEFL</name>
<reference evidence="1 2" key="1">
    <citation type="submission" date="2015-05" db="EMBL/GenBank/DDBJ databases">
        <title>A genomic and transcriptomic approach to investigate the blue pigment phenotype in Pseudomonas fluorescens.</title>
        <authorList>
            <person name="Andreani N.A."/>
            <person name="Cardazzo B."/>
        </authorList>
    </citation>
    <scope>NUCLEOTIDE SEQUENCE [LARGE SCALE GENOMIC DNA]</scope>
    <source>
        <strain evidence="1 2">Ps_40</strain>
    </source>
</reference>
<protein>
    <submittedName>
        <fullName evidence="1">Uncharacterized protein</fullName>
    </submittedName>
</protein>
<evidence type="ECO:0000313" key="2">
    <source>
        <dbReference type="Proteomes" id="UP000063434"/>
    </source>
</evidence>
<organism evidence="1 2">
    <name type="scientific">Pseudomonas fluorescens</name>
    <dbReference type="NCBI Taxonomy" id="294"/>
    <lineage>
        <taxon>Bacteria</taxon>
        <taxon>Pseudomonadati</taxon>
        <taxon>Pseudomonadota</taxon>
        <taxon>Gammaproteobacteria</taxon>
        <taxon>Pseudomonadales</taxon>
        <taxon>Pseudomonadaceae</taxon>
        <taxon>Pseudomonas</taxon>
    </lineage>
</organism>
<dbReference type="Proteomes" id="UP000063434">
    <property type="component" value="Unassembled WGS sequence"/>
</dbReference>
<accession>A0A109L8P1</accession>
<proteinExistence type="predicted"/>
<dbReference type="EMBL" id="LCYC01000008">
    <property type="protein sequence ID" value="KWV83072.1"/>
    <property type="molecule type" value="Genomic_DNA"/>
</dbReference>
<dbReference type="AlphaFoldDB" id="A0A109L8P1"/>
<sequence>MCPVHRHADMKKPATGLGRGLVGNTANARCSYAIKALLQLHSLSLRSWLLLGQAMDIAPAQ</sequence>
<gene>
    <name evidence="1" type="ORF">PFL603g_01226</name>
</gene>